<keyword evidence="6 10" id="KW-1133">Transmembrane helix</keyword>
<protein>
    <recommendedName>
        <fullName evidence="8 10">Man(5)GlcNAc(2)-PP-dolichol translocation protein RFT1</fullName>
    </recommendedName>
</protein>
<dbReference type="PANTHER" id="PTHR13117">
    <property type="entry name" value="ENDOPLASMIC RETICULUM MULTISPAN TRANSMEMBRANE PROTEIN-RELATED"/>
    <property type="match status" value="1"/>
</dbReference>
<evidence type="ECO:0000256" key="10">
    <source>
        <dbReference type="RuleBase" id="RU365067"/>
    </source>
</evidence>
<dbReference type="PANTHER" id="PTHR13117:SF5">
    <property type="entry name" value="PROTEIN RFT1 HOMOLOG"/>
    <property type="match status" value="1"/>
</dbReference>
<gene>
    <name evidence="12" type="ORF">DASB73_030390</name>
</gene>
<evidence type="ECO:0000256" key="8">
    <source>
        <dbReference type="ARBA" id="ARBA00044793"/>
    </source>
</evidence>
<evidence type="ECO:0000256" key="5">
    <source>
        <dbReference type="ARBA" id="ARBA00022824"/>
    </source>
</evidence>
<feature type="transmembrane region" description="Helical" evidence="10">
    <location>
        <begin position="505"/>
        <end position="532"/>
    </location>
</feature>
<evidence type="ECO:0000256" key="9">
    <source>
        <dbReference type="ARBA" id="ARBA00045912"/>
    </source>
</evidence>
<feature type="transmembrane region" description="Helical" evidence="10">
    <location>
        <begin position="450"/>
        <end position="468"/>
    </location>
</feature>
<dbReference type="GO" id="GO:0006488">
    <property type="term" value="P:dolichol-linked oligosaccharide biosynthetic process"/>
    <property type="evidence" value="ECO:0007669"/>
    <property type="project" value="InterPro"/>
</dbReference>
<dbReference type="GO" id="GO:0034203">
    <property type="term" value="P:glycolipid translocation"/>
    <property type="evidence" value="ECO:0007669"/>
    <property type="project" value="TreeGrafter"/>
</dbReference>
<comment type="subcellular location">
    <subcellularLocation>
        <location evidence="1 10">Endoplasmic reticulum membrane</location>
        <topology evidence="1 10">Multi-pass membrane protein</topology>
    </subcellularLocation>
</comment>
<feature type="transmembrane region" description="Helical" evidence="10">
    <location>
        <begin position="189"/>
        <end position="207"/>
    </location>
</feature>
<name>A0AAV5RN42_STABA</name>
<organism evidence="12 13">
    <name type="scientific">Starmerella bacillaris</name>
    <name type="common">Yeast</name>
    <name type="synonym">Candida zemplinina</name>
    <dbReference type="NCBI Taxonomy" id="1247836"/>
    <lineage>
        <taxon>Eukaryota</taxon>
        <taxon>Fungi</taxon>
        <taxon>Dikarya</taxon>
        <taxon>Ascomycota</taxon>
        <taxon>Saccharomycotina</taxon>
        <taxon>Dipodascomycetes</taxon>
        <taxon>Dipodascales</taxon>
        <taxon>Trichomonascaceae</taxon>
        <taxon>Starmerella</taxon>
    </lineage>
</organism>
<feature type="region of interest" description="Disordered" evidence="11">
    <location>
        <begin position="1"/>
        <end position="32"/>
    </location>
</feature>
<sequence length="568" mass="62965">MLDGNNLGLPLADTGDEPNQAAFHPNPNLLNTKPVYRRHHKRKSSTIYVPPRQLNEDSHTRKEDNDHVQLIRGATSFAGAQLIAKVATFVSNQFLLRYLSSSDLGAGSQVDLMTGSILSISREGIRLSSQRRDVSKFAQKTRYSSHGKAGYDTRVGLLQETVNLGWLAIVIGTIFTCIIALVFEIYGSWPLHAIVITSIACLVELATEPCFLIMQLNLQMGVRAQAEGLANIVKVLVTGLATVVFKMQPFTGFAYGQLAFAITVAVVYFGTCVPFSNLEGFNLTPQKVVMPRGAKYLNQETYKSVKEFMRQQIVKYFLTEGDRFAVGMMATLKEQGEYTLAVNYGSLIVRFALFPVEEALRSYFSRTPNMDTRCDVISGVMRGYSYLMILCSLFGSQLAGYILYTFLRIRNVDVAKVLTAYCWYIPILAWNGSLEAFIQSALSLKQVRNQSLSLALAGLTFIVLLYVFNSLFHLGSVGLVYAQIGASSVRLIWSSVKVTEYFGSSYWIFASVPNKIVLLLSVGLSVVMYTFLYPINTFSSFAISSLIVLLVAASAAFCERKKLTVLFS</sequence>
<evidence type="ECO:0000256" key="11">
    <source>
        <dbReference type="SAM" id="MobiDB-lite"/>
    </source>
</evidence>
<comment type="caution">
    <text evidence="12">The sequence shown here is derived from an EMBL/GenBank/DDBJ whole genome shotgun (WGS) entry which is preliminary data.</text>
</comment>
<comment type="similarity">
    <text evidence="3 10">Belongs to the RFT1 family.</text>
</comment>
<keyword evidence="10" id="KW-0813">Transport</keyword>
<keyword evidence="7 10" id="KW-0472">Membrane</keyword>
<evidence type="ECO:0000256" key="3">
    <source>
        <dbReference type="ARBA" id="ARBA00010288"/>
    </source>
</evidence>
<evidence type="ECO:0000256" key="1">
    <source>
        <dbReference type="ARBA" id="ARBA00004477"/>
    </source>
</evidence>
<keyword evidence="4 10" id="KW-0812">Transmembrane</keyword>
<evidence type="ECO:0000313" key="13">
    <source>
        <dbReference type="Proteomes" id="UP001362899"/>
    </source>
</evidence>
<dbReference type="Proteomes" id="UP001362899">
    <property type="component" value="Unassembled WGS sequence"/>
</dbReference>
<reference evidence="12 13" key="1">
    <citation type="journal article" date="2023" name="Elife">
        <title>Identification of key yeast species and microbe-microbe interactions impacting larval growth of Drosophila in the wild.</title>
        <authorList>
            <person name="Mure A."/>
            <person name="Sugiura Y."/>
            <person name="Maeda R."/>
            <person name="Honda K."/>
            <person name="Sakurai N."/>
            <person name="Takahashi Y."/>
            <person name="Watada M."/>
            <person name="Katoh T."/>
            <person name="Gotoh A."/>
            <person name="Gotoh Y."/>
            <person name="Taniguchi I."/>
            <person name="Nakamura K."/>
            <person name="Hayashi T."/>
            <person name="Katayama T."/>
            <person name="Uemura T."/>
            <person name="Hattori Y."/>
        </authorList>
    </citation>
    <scope>NUCLEOTIDE SEQUENCE [LARGE SCALE GENOMIC DNA]</scope>
    <source>
        <strain evidence="12 13">SB-73</strain>
    </source>
</reference>
<comment type="pathway">
    <text evidence="2">Protein modification; protein glycosylation.</text>
</comment>
<feature type="transmembrane region" description="Helical" evidence="10">
    <location>
        <begin position="164"/>
        <end position="183"/>
    </location>
</feature>
<feature type="transmembrane region" description="Helical" evidence="10">
    <location>
        <begin position="253"/>
        <end position="275"/>
    </location>
</feature>
<dbReference type="Pfam" id="PF04506">
    <property type="entry name" value="Rft-1"/>
    <property type="match status" value="1"/>
</dbReference>
<dbReference type="EMBL" id="BTGC01000008">
    <property type="protein sequence ID" value="GMM52076.1"/>
    <property type="molecule type" value="Genomic_DNA"/>
</dbReference>
<evidence type="ECO:0000256" key="2">
    <source>
        <dbReference type="ARBA" id="ARBA00004922"/>
    </source>
</evidence>
<feature type="transmembrane region" description="Helical" evidence="10">
    <location>
        <begin position="538"/>
        <end position="558"/>
    </location>
</feature>
<comment type="caution">
    <text evidence="10">Lacks conserved residue(s) required for the propagation of feature annotation.</text>
</comment>
<feature type="transmembrane region" description="Helical" evidence="10">
    <location>
        <begin position="418"/>
        <end position="438"/>
    </location>
</feature>
<keyword evidence="5 10" id="KW-0256">Endoplasmic reticulum</keyword>
<dbReference type="GO" id="GO:0005789">
    <property type="term" value="C:endoplasmic reticulum membrane"/>
    <property type="evidence" value="ECO:0007669"/>
    <property type="project" value="UniProtKB-SubCell"/>
</dbReference>
<keyword evidence="13" id="KW-1185">Reference proteome</keyword>
<dbReference type="InterPro" id="IPR007594">
    <property type="entry name" value="RFT1"/>
</dbReference>
<feature type="transmembrane region" description="Helical" evidence="10">
    <location>
        <begin position="228"/>
        <end position="247"/>
    </location>
</feature>
<evidence type="ECO:0000313" key="12">
    <source>
        <dbReference type="EMBL" id="GMM52076.1"/>
    </source>
</evidence>
<comment type="function">
    <text evidence="9 10">Intramembrane glycolipid transporter that operates in the biosynthetic pathway of dolichol-linked oligosaccharides, the glycan precursors employed in protein asparagine (N)-glycosylation. The sequential addition of sugars to dolichol pyrophosphate produces dolichol-linked oligosaccharides containing fourteen sugars, including two GlcNAcs, nine mannoses and three glucoses. Once assembled, the oligosaccharide is transferred from the lipid to nascent proteins by oligosaccharyltransferases. The assembly of dolichol-linked oligosaccharides begins on the cytosolic side of the endoplasmic reticulum membrane and finishes in its lumen. RFT1 could mediate the translocation of the cytosolically oriented intermediate DolPP-GlcNAc2Man5, produced by ALG11, into the ER lumen where dolichol-linked oligosaccharides assembly continues. However, the intramembrane lipid transporter activity could not be confirmed in vitro.</text>
</comment>
<evidence type="ECO:0000256" key="7">
    <source>
        <dbReference type="ARBA" id="ARBA00023136"/>
    </source>
</evidence>
<dbReference type="AlphaFoldDB" id="A0AAV5RN42"/>
<accession>A0AAV5RN42</accession>
<proteinExistence type="inferred from homology"/>
<feature type="transmembrane region" description="Helical" evidence="10">
    <location>
        <begin position="386"/>
        <end position="406"/>
    </location>
</feature>
<evidence type="ECO:0000256" key="4">
    <source>
        <dbReference type="ARBA" id="ARBA00022692"/>
    </source>
</evidence>
<evidence type="ECO:0000256" key="6">
    <source>
        <dbReference type="ARBA" id="ARBA00022989"/>
    </source>
</evidence>